<organism evidence="1 2">
    <name type="scientific">Gallintestinimicrobium propionicum</name>
    <dbReference type="NCBI Taxonomy" id="2981770"/>
    <lineage>
        <taxon>Bacteria</taxon>
        <taxon>Bacillati</taxon>
        <taxon>Bacillota</taxon>
        <taxon>Clostridia</taxon>
        <taxon>Lachnospirales</taxon>
        <taxon>Lachnospiraceae</taxon>
        <taxon>Gallintestinimicrobium</taxon>
    </lineage>
</organism>
<proteinExistence type="predicted"/>
<reference evidence="1 2" key="1">
    <citation type="submission" date="2021-10" db="EMBL/GenBank/DDBJ databases">
        <title>Anaerobic single-cell dispensing facilitates the cultivation of human gut bacteria.</title>
        <authorList>
            <person name="Afrizal A."/>
        </authorList>
    </citation>
    <scope>NUCLEOTIDE SEQUENCE [LARGE SCALE GENOMIC DNA]</scope>
    <source>
        <strain evidence="1 2">CLA-AA-H244</strain>
    </source>
</reference>
<accession>A0AAE3DP06</accession>
<sequence length="212" mass="24123">MRVKIFNRIIILLCMILLLSGCGQKTNTFPQIEDLSLFGSSVKEAGKLLGINLLDISPTISENSEQLEVYQLPGTWMIGEGEAEVSLHFLTTSTPKGNPMGLEMVTMEFSEGTDLKKLWEYISETWNLKDNPDWDKDERGNVQEFSWMSEPLDAETTEKLEKISEETFGNSMIYVMPYIYMEGRIRKDGSVLFYVFSASGALKHHEDDWGID</sequence>
<evidence type="ECO:0008006" key="3">
    <source>
        <dbReference type="Google" id="ProtNLM"/>
    </source>
</evidence>
<dbReference type="AlphaFoldDB" id="A0AAE3DP06"/>
<dbReference type="RefSeq" id="WP_308728706.1">
    <property type="nucleotide sequence ID" value="NZ_JAJEQF010000036.1"/>
</dbReference>
<keyword evidence="2" id="KW-1185">Reference proteome</keyword>
<dbReference type="PROSITE" id="PS51257">
    <property type="entry name" value="PROKAR_LIPOPROTEIN"/>
    <property type="match status" value="1"/>
</dbReference>
<name>A0AAE3DP06_9FIRM</name>
<evidence type="ECO:0000313" key="1">
    <source>
        <dbReference type="EMBL" id="MCC2168468.1"/>
    </source>
</evidence>
<comment type="caution">
    <text evidence="1">The sequence shown here is derived from an EMBL/GenBank/DDBJ whole genome shotgun (WGS) entry which is preliminary data.</text>
</comment>
<dbReference type="EMBL" id="JAJEQF010000036">
    <property type="protein sequence ID" value="MCC2168468.1"/>
    <property type="molecule type" value="Genomic_DNA"/>
</dbReference>
<gene>
    <name evidence="1" type="ORF">LKD45_12355</name>
</gene>
<protein>
    <recommendedName>
        <fullName evidence="3">Lipoprotein</fullName>
    </recommendedName>
</protein>
<dbReference type="Proteomes" id="UP001199355">
    <property type="component" value="Unassembled WGS sequence"/>
</dbReference>
<evidence type="ECO:0000313" key="2">
    <source>
        <dbReference type="Proteomes" id="UP001199355"/>
    </source>
</evidence>